<accession>A0A1B6KMQ5</accession>
<feature type="region of interest" description="Disordered" evidence="1">
    <location>
        <begin position="78"/>
        <end position="119"/>
    </location>
</feature>
<evidence type="ECO:0000256" key="1">
    <source>
        <dbReference type="SAM" id="MobiDB-lite"/>
    </source>
</evidence>
<feature type="transmembrane region" description="Helical" evidence="2">
    <location>
        <begin position="47"/>
        <end position="67"/>
    </location>
</feature>
<evidence type="ECO:0000256" key="2">
    <source>
        <dbReference type="SAM" id="Phobius"/>
    </source>
</evidence>
<evidence type="ECO:0000313" key="3">
    <source>
        <dbReference type="EMBL" id="JAT12474.1"/>
    </source>
</evidence>
<keyword evidence="2" id="KW-1133">Transmembrane helix</keyword>
<organism evidence="3">
    <name type="scientific">Graphocephala atropunctata</name>
    <dbReference type="NCBI Taxonomy" id="36148"/>
    <lineage>
        <taxon>Eukaryota</taxon>
        <taxon>Metazoa</taxon>
        <taxon>Ecdysozoa</taxon>
        <taxon>Arthropoda</taxon>
        <taxon>Hexapoda</taxon>
        <taxon>Insecta</taxon>
        <taxon>Pterygota</taxon>
        <taxon>Neoptera</taxon>
        <taxon>Paraneoptera</taxon>
        <taxon>Hemiptera</taxon>
        <taxon>Auchenorrhyncha</taxon>
        <taxon>Membracoidea</taxon>
        <taxon>Cicadellidae</taxon>
        <taxon>Cicadellinae</taxon>
        <taxon>Cicadellini</taxon>
        <taxon>Graphocephala</taxon>
    </lineage>
</organism>
<protein>
    <submittedName>
        <fullName evidence="3">Uncharacterized protein</fullName>
    </submittedName>
</protein>
<dbReference type="EMBL" id="GEBQ01027503">
    <property type="protein sequence ID" value="JAT12474.1"/>
    <property type="molecule type" value="Transcribed_RNA"/>
</dbReference>
<dbReference type="AlphaFoldDB" id="A0A1B6KMQ5"/>
<name>A0A1B6KMQ5_9HEMI</name>
<keyword evidence="2" id="KW-0812">Transmembrane</keyword>
<proteinExistence type="predicted"/>
<reference evidence="3" key="1">
    <citation type="submission" date="2015-11" db="EMBL/GenBank/DDBJ databases">
        <title>De novo transcriptome assembly of four potential Pierce s Disease insect vectors from Arizona vineyards.</title>
        <authorList>
            <person name="Tassone E.E."/>
        </authorList>
    </citation>
    <scope>NUCLEOTIDE SEQUENCE</scope>
</reference>
<keyword evidence="2" id="KW-0472">Membrane</keyword>
<sequence length="151" mass="16904">MLFLWTETEPSLWQKFKCYFRMCEPASEKPTLTTYVHDAMAAVASNYWLAIVLGVVLVVLPASIAYFKPLLMSIFQRQTEQPAEEPADKNEPNTSVGDADNTRQEVSPKRMRGRPIGVPVYPSEVYQGLGASGCGLDHQGDFENDEENTVE</sequence>
<gene>
    <name evidence="3" type="ORF">g.2705</name>
</gene>